<dbReference type="EMBL" id="ACPB03016809">
    <property type="status" value="NOT_ANNOTATED_CDS"/>
    <property type="molecule type" value="Genomic_DNA"/>
</dbReference>
<evidence type="ECO:0000256" key="1">
    <source>
        <dbReference type="SAM" id="MobiDB-lite"/>
    </source>
</evidence>
<reference evidence="3" key="1">
    <citation type="submission" date="2015-05" db="UniProtKB">
        <authorList>
            <consortium name="EnsemblMetazoa"/>
        </authorList>
    </citation>
    <scope>IDENTIFICATION</scope>
</reference>
<accession>T1HII5</accession>
<dbReference type="InParanoid" id="T1HII5"/>
<sequence>MKLLLIATIALVCCLYAAQADQLEKRDDDMPGDYFPEPPIPPTKSLAEQKDDSVRPPKSLVAEEKAWSDDKYPLRIG</sequence>
<dbReference type="EnsemblMetazoa" id="RPRC003858-RA">
    <property type="protein sequence ID" value="RPRC003858-PA"/>
    <property type="gene ID" value="RPRC003858"/>
</dbReference>
<evidence type="ECO:0000313" key="4">
    <source>
        <dbReference type="Proteomes" id="UP000015103"/>
    </source>
</evidence>
<keyword evidence="4" id="KW-1185">Reference proteome</keyword>
<organism evidence="3 4">
    <name type="scientific">Rhodnius prolixus</name>
    <name type="common">Triatomid bug</name>
    <dbReference type="NCBI Taxonomy" id="13249"/>
    <lineage>
        <taxon>Eukaryota</taxon>
        <taxon>Metazoa</taxon>
        <taxon>Ecdysozoa</taxon>
        <taxon>Arthropoda</taxon>
        <taxon>Hexapoda</taxon>
        <taxon>Insecta</taxon>
        <taxon>Pterygota</taxon>
        <taxon>Neoptera</taxon>
        <taxon>Paraneoptera</taxon>
        <taxon>Hemiptera</taxon>
        <taxon>Heteroptera</taxon>
        <taxon>Panheteroptera</taxon>
        <taxon>Cimicomorpha</taxon>
        <taxon>Reduviidae</taxon>
        <taxon>Triatominae</taxon>
        <taxon>Rhodnius</taxon>
    </lineage>
</organism>
<dbReference type="AlphaFoldDB" id="T1HII5"/>
<protein>
    <submittedName>
        <fullName evidence="3">Uncharacterized protein</fullName>
    </submittedName>
</protein>
<feature type="region of interest" description="Disordered" evidence="1">
    <location>
        <begin position="26"/>
        <end position="59"/>
    </location>
</feature>
<feature type="signal peptide" evidence="2">
    <location>
        <begin position="1"/>
        <end position="20"/>
    </location>
</feature>
<name>T1HII5_RHOPR</name>
<dbReference type="VEuPathDB" id="VectorBase:RPRC003858"/>
<dbReference type="HOGENOM" id="CLU_2641203_0_0_1"/>
<dbReference type="Proteomes" id="UP000015103">
    <property type="component" value="Unassembled WGS sequence"/>
</dbReference>
<feature type="compositionally biased region" description="Basic and acidic residues" evidence="1">
    <location>
        <begin position="47"/>
        <end position="59"/>
    </location>
</feature>
<feature type="chain" id="PRO_5043590308" evidence="2">
    <location>
        <begin position="21"/>
        <end position="77"/>
    </location>
</feature>
<evidence type="ECO:0000313" key="3">
    <source>
        <dbReference type="EnsemblMetazoa" id="RPRC003858-PA"/>
    </source>
</evidence>
<proteinExistence type="predicted"/>
<keyword evidence="2" id="KW-0732">Signal</keyword>
<evidence type="ECO:0000256" key="2">
    <source>
        <dbReference type="SAM" id="SignalP"/>
    </source>
</evidence>